<sequence length="64" mass="7197">MSAVLISVKFAKIQQIELLVVRFAESKPLGKRPLAAEINFSLFIPLEKKKTVGKPHDFWSLSTV</sequence>
<proteinExistence type="predicted"/>
<accession>A0ABR8PIB7</accession>
<evidence type="ECO:0000313" key="1">
    <source>
        <dbReference type="EMBL" id="MBD7907903.1"/>
    </source>
</evidence>
<dbReference type="EMBL" id="JACSQY010000003">
    <property type="protein sequence ID" value="MBD7907903.1"/>
    <property type="molecule type" value="Genomic_DNA"/>
</dbReference>
<gene>
    <name evidence="1" type="ORF">H9659_06140</name>
</gene>
<evidence type="ECO:0000313" key="2">
    <source>
        <dbReference type="Proteomes" id="UP000659496"/>
    </source>
</evidence>
<protein>
    <submittedName>
        <fullName evidence="1">Uncharacterized protein</fullName>
    </submittedName>
</protein>
<name>A0ABR8PIB7_9BACL</name>
<keyword evidence="2" id="KW-1185">Reference proteome</keyword>
<comment type="caution">
    <text evidence="1">The sequence shown here is derived from an EMBL/GenBank/DDBJ whole genome shotgun (WGS) entry which is preliminary data.</text>
</comment>
<reference evidence="1 2" key="1">
    <citation type="submission" date="2020-08" db="EMBL/GenBank/DDBJ databases">
        <title>A Genomic Blueprint of the Chicken Gut Microbiome.</title>
        <authorList>
            <person name="Gilroy R."/>
            <person name="Ravi A."/>
            <person name="Getino M."/>
            <person name="Pursley I."/>
            <person name="Horton D.L."/>
            <person name="Alikhan N.-F."/>
            <person name="Baker D."/>
            <person name="Gharbi K."/>
            <person name="Hall N."/>
            <person name="Watson M."/>
            <person name="Adriaenssens E.M."/>
            <person name="Foster-Nyarko E."/>
            <person name="Jarju S."/>
            <person name="Secka A."/>
            <person name="Antonio M."/>
            <person name="Oren A."/>
            <person name="Chaudhuri R."/>
            <person name="La Ragione R.M."/>
            <person name="Hildebrand F."/>
            <person name="Pallen M.J."/>
        </authorList>
    </citation>
    <scope>NUCLEOTIDE SEQUENCE [LARGE SCALE GENOMIC DNA]</scope>
    <source>
        <strain evidence="1 2">Sa3CUA8</strain>
    </source>
</reference>
<dbReference type="Proteomes" id="UP000659496">
    <property type="component" value="Unassembled WGS sequence"/>
</dbReference>
<organism evidence="1 2">
    <name type="scientific">Sporosarcina gallistercoris</name>
    <dbReference type="NCBI Taxonomy" id="2762245"/>
    <lineage>
        <taxon>Bacteria</taxon>
        <taxon>Bacillati</taxon>
        <taxon>Bacillota</taxon>
        <taxon>Bacilli</taxon>
        <taxon>Bacillales</taxon>
        <taxon>Caryophanaceae</taxon>
        <taxon>Sporosarcina</taxon>
    </lineage>
</organism>